<dbReference type="AlphaFoldDB" id="A0A7U4M1B8"/>
<dbReference type="Pfam" id="PF13098">
    <property type="entry name" value="Thioredoxin_2"/>
    <property type="match status" value="1"/>
</dbReference>
<evidence type="ECO:0000313" key="4">
    <source>
        <dbReference type="Proteomes" id="UP000034444"/>
    </source>
</evidence>
<evidence type="ECO:0000256" key="1">
    <source>
        <dbReference type="SAM" id="SignalP"/>
    </source>
</evidence>
<feature type="chain" id="PRO_5031321785" description="Thioredoxin domain-containing protein" evidence="1">
    <location>
        <begin position="20"/>
        <end position="128"/>
    </location>
</feature>
<evidence type="ECO:0000313" key="3">
    <source>
        <dbReference type="EMBL" id="AKF25053.1"/>
    </source>
</evidence>
<proteinExistence type="predicted"/>
<reference evidence="4" key="2">
    <citation type="journal article" date="2017" name="Stand. Genomic Sci.">
        <title>Complete genome sequence of the sulfur-oxidizing chemolithoautotrophic Sulfurovum lithotrophicum 42BKTT.</title>
        <authorList>
            <person name="Jeon W."/>
            <person name="Priscilla L."/>
            <person name="Park G."/>
            <person name="Lee H."/>
            <person name="Lee N."/>
            <person name="Lee D."/>
            <person name="Kwon H."/>
            <person name="Ahn I."/>
            <person name="Lee C."/>
            <person name="Lee H."/>
            <person name="Ahn J."/>
        </authorList>
    </citation>
    <scope>NUCLEOTIDE SEQUENCE [LARGE SCALE GENOMIC DNA]</scope>
    <source>
        <strain evidence="4">ATCC BAA-797 / 42BKT</strain>
    </source>
</reference>
<dbReference type="InterPro" id="IPR036249">
    <property type="entry name" value="Thioredoxin-like_sf"/>
</dbReference>
<dbReference type="GO" id="GO:0015035">
    <property type="term" value="F:protein-disulfide reductase activity"/>
    <property type="evidence" value="ECO:0007669"/>
    <property type="project" value="TreeGrafter"/>
</dbReference>
<dbReference type="GO" id="GO:0045454">
    <property type="term" value="P:cell redox homeostasis"/>
    <property type="evidence" value="ECO:0007669"/>
    <property type="project" value="TreeGrafter"/>
</dbReference>
<organism evidence="3 4">
    <name type="scientific">Sulfurovum lithotrophicum</name>
    <dbReference type="NCBI Taxonomy" id="206403"/>
    <lineage>
        <taxon>Bacteria</taxon>
        <taxon>Pseudomonadati</taxon>
        <taxon>Campylobacterota</taxon>
        <taxon>Epsilonproteobacteria</taxon>
        <taxon>Campylobacterales</taxon>
        <taxon>Sulfurovaceae</taxon>
        <taxon>Sulfurovum</taxon>
    </lineage>
</organism>
<dbReference type="KEGG" id="slh:YH65_06340"/>
<dbReference type="CDD" id="cd02947">
    <property type="entry name" value="TRX_family"/>
    <property type="match status" value="1"/>
</dbReference>
<dbReference type="EMBL" id="CP011308">
    <property type="protein sequence ID" value="AKF25053.1"/>
    <property type="molecule type" value="Genomic_DNA"/>
</dbReference>
<name>A0A7U4M1B8_9BACT</name>
<sequence length="128" mass="14746">MMKKTMVLLTVLMTTYLWAEVPMLQETPFAQVSKQIGKGKNVMLEVGSDSCRSCQVMGRRLHMVKLEHPEYPIFFVNVKKEREAAYKLKIQMIPTQIILDGNGKEVYRHVGVLKMDELDALLKQYIAN</sequence>
<dbReference type="Proteomes" id="UP000034444">
    <property type="component" value="Chromosome"/>
</dbReference>
<accession>A0A7U4M1B8</accession>
<feature type="signal peptide" evidence="1">
    <location>
        <begin position="1"/>
        <end position="19"/>
    </location>
</feature>
<dbReference type="InterPro" id="IPR013766">
    <property type="entry name" value="Thioredoxin_domain"/>
</dbReference>
<dbReference type="Gene3D" id="3.40.30.10">
    <property type="entry name" value="Glutaredoxin"/>
    <property type="match status" value="1"/>
</dbReference>
<dbReference type="OrthoDB" id="9790390at2"/>
<gene>
    <name evidence="3" type="ORF">YH65_06340</name>
</gene>
<evidence type="ECO:0000259" key="2">
    <source>
        <dbReference type="PROSITE" id="PS51352"/>
    </source>
</evidence>
<dbReference type="PANTHER" id="PTHR45663">
    <property type="entry name" value="GEO12009P1"/>
    <property type="match status" value="1"/>
</dbReference>
<dbReference type="SUPFAM" id="SSF52833">
    <property type="entry name" value="Thioredoxin-like"/>
    <property type="match status" value="1"/>
</dbReference>
<dbReference type="PROSITE" id="PS51352">
    <property type="entry name" value="THIOREDOXIN_2"/>
    <property type="match status" value="1"/>
</dbReference>
<keyword evidence="4" id="KW-1185">Reference proteome</keyword>
<protein>
    <recommendedName>
        <fullName evidence="2">Thioredoxin domain-containing protein</fullName>
    </recommendedName>
</protein>
<dbReference type="GO" id="GO:0005829">
    <property type="term" value="C:cytosol"/>
    <property type="evidence" value="ECO:0007669"/>
    <property type="project" value="TreeGrafter"/>
</dbReference>
<reference evidence="3 4" key="1">
    <citation type="submission" date="2015-04" db="EMBL/GenBank/DDBJ databases">
        <title>Complete genome sequence of Sulfurovum lithotrophicum ATCC BAA-797T.</title>
        <authorList>
            <person name="Ahn J."/>
            <person name="Park G."/>
            <person name="Jeon W."/>
            <person name="Jang Y."/>
            <person name="Jang M."/>
            <person name="Lee H."/>
            <person name="Lee H."/>
        </authorList>
    </citation>
    <scope>NUCLEOTIDE SEQUENCE [LARGE SCALE GENOMIC DNA]</scope>
    <source>
        <strain evidence="4">ATCC BAA-797 / 42BKT</strain>
    </source>
</reference>
<dbReference type="InterPro" id="IPR012336">
    <property type="entry name" value="Thioredoxin-like_fold"/>
</dbReference>
<dbReference type="RefSeq" id="WP_046551136.1">
    <property type="nucleotide sequence ID" value="NZ_CP011308.1"/>
</dbReference>
<dbReference type="PANTHER" id="PTHR45663:SF11">
    <property type="entry name" value="GEO12009P1"/>
    <property type="match status" value="1"/>
</dbReference>
<feature type="domain" description="Thioredoxin" evidence="2">
    <location>
        <begin position="21"/>
        <end position="127"/>
    </location>
</feature>
<keyword evidence="1" id="KW-0732">Signal</keyword>